<evidence type="ECO:0000313" key="5">
    <source>
        <dbReference type="EMBL" id="KKK58894.1"/>
    </source>
</evidence>
<evidence type="ECO:0000256" key="3">
    <source>
        <dbReference type="ARBA" id="ARBA00022827"/>
    </source>
</evidence>
<comment type="cofactor">
    <cofactor evidence="1">
        <name>FAD</name>
        <dbReference type="ChEBI" id="CHEBI:57692"/>
    </cofactor>
</comment>
<evidence type="ECO:0000256" key="1">
    <source>
        <dbReference type="ARBA" id="ARBA00001974"/>
    </source>
</evidence>
<comment type="caution">
    <text evidence="5">The sequence shown here is derived from an EMBL/GenBank/DDBJ whole genome shotgun (WGS) entry which is preliminary data.</text>
</comment>
<proteinExistence type="predicted"/>
<evidence type="ECO:0000259" key="4">
    <source>
        <dbReference type="Pfam" id="PF07992"/>
    </source>
</evidence>
<dbReference type="Pfam" id="PF07992">
    <property type="entry name" value="Pyr_redox_2"/>
    <property type="match status" value="1"/>
</dbReference>
<feature type="non-terminal residue" evidence="5">
    <location>
        <position position="87"/>
    </location>
</feature>
<accession>A0A0F8YXZ7</accession>
<dbReference type="AlphaFoldDB" id="A0A0F8YXZ7"/>
<dbReference type="PANTHER" id="PTHR43429:SF3">
    <property type="entry name" value="NITRITE REDUCTASE [NAD(P)H]"/>
    <property type="match status" value="1"/>
</dbReference>
<sequence>MSYVIVGAGPAGVAAAETLSEAAPGSEITLVGDEPEPPYSRMAIPYILTGEIEESGAYLRKTEDFYESRNIRCVQGRVESVSPSGGT</sequence>
<dbReference type="GO" id="GO:0016491">
    <property type="term" value="F:oxidoreductase activity"/>
    <property type="evidence" value="ECO:0007669"/>
    <property type="project" value="InterPro"/>
</dbReference>
<keyword evidence="3" id="KW-0274">FAD</keyword>
<dbReference type="Gene3D" id="3.50.50.60">
    <property type="entry name" value="FAD/NAD(P)-binding domain"/>
    <property type="match status" value="1"/>
</dbReference>
<protein>
    <recommendedName>
        <fullName evidence="4">FAD/NAD(P)-binding domain-containing protein</fullName>
    </recommendedName>
</protein>
<dbReference type="InterPro" id="IPR050260">
    <property type="entry name" value="FAD-bd_OxRdtase"/>
</dbReference>
<dbReference type="InterPro" id="IPR023753">
    <property type="entry name" value="FAD/NAD-binding_dom"/>
</dbReference>
<dbReference type="PANTHER" id="PTHR43429">
    <property type="entry name" value="PYRIDINE NUCLEOTIDE-DISULFIDE OXIDOREDUCTASE DOMAIN-CONTAINING"/>
    <property type="match status" value="1"/>
</dbReference>
<keyword evidence="2" id="KW-0285">Flavoprotein</keyword>
<evidence type="ECO:0000256" key="2">
    <source>
        <dbReference type="ARBA" id="ARBA00022630"/>
    </source>
</evidence>
<feature type="domain" description="FAD/NAD(P)-binding" evidence="4">
    <location>
        <begin position="2"/>
        <end position="56"/>
    </location>
</feature>
<name>A0A0F8YXZ7_9ZZZZ</name>
<organism evidence="5">
    <name type="scientific">marine sediment metagenome</name>
    <dbReference type="NCBI Taxonomy" id="412755"/>
    <lineage>
        <taxon>unclassified sequences</taxon>
        <taxon>metagenomes</taxon>
        <taxon>ecological metagenomes</taxon>
    </lineage>
</organism>
<reference evidence="5" key="1">
    <citation type="journal article" date="2015" name="Nature">
        <title>Complex archaea that bridge the gap between prokaryotes and eukaryotes.</title>
        <authorList>
            <person name="Spang A."/>
            <person name="Saw J.H."/>
            <person name="Jorgensen S.L."/>
            <person name="Zaremba-Niedzwiedzka K."/>
            <person name="Martijn J."/>
            <person name="Lind A.E."/>
            <person name="van Eijk R."/>
            <person name="Schleper C."/>
            <person name="Guy L."/>
            <person name="Ettema T.J."/>
        </authorList>
    </citation>
    <scope>NUCLEOTIDE SEQUENCE</scope>
</reference>
<dbReference type="EMBL" id="LAZR01063748">
    <property type="protein sequence ID" value="KKK58894.1"/>
    <property type="molecule type" value="Genomic_DNA"/>
</dbReference>
<dbReference type="SUPFAM" id="SSF51905">
    <property type="entry name" value="FAD/NAD(P)-binding domain"/>
    <property type="match status" value="1"/>
</dbReference>
<dbReference type="InterPro" id="IPR036188">
    <property type="entry name" value="FAD/NAD-bd_sf"/>
</dbReference>
<gene>
    <name evidence="5" type="ORF">LCGC14_3039840</name>
</gene>